<dbReference type="EMBL" id="CP131059">
    <property type="protein sequence ID" value="WNY22764.1"/>
    <property type="molecule type" value="Genomic_DNA"/>
</dbReference>
<dbReference type="AlphaFoldDB" id="A0AA96UY55"/>
<evidence type="ECO:0000313" key="2">
    <source>
        <dbReference type="EMBL" id="WNY22764.1"/>
    </source>
</evidence>
<dbReference type="PANTHER" id="PTHR43617:SF2">
    <property type="entry name" value="UPF0039 PROTEIN SLL0451"/>
    <property type="match status" value="1"/>
</dbReference>
<evidence type="ECO:0000313" key="3">
    <source>
        <dbReference type="Proteomes" id="UP001302978"/>
    </source>
</evidence>
<dbReference type="SUPFAM" id="SSF55729">
    <property type="entry name" value="Acyl-CoA N-acyltransferases (Nat)"/>
    <property type="match status" value="1"/>
</dbReference>
<accession>A0AA96UY55</accession>
<dbReference type="PROSITE" id="PS51186">
    <property type="entry name" value="GNAT"/>
    <property type="match status" value="1"/>
</dbReference>
<dbReference type="KEGG" id="mehf:MmiHf6_00490"/>
<dbReference type="GO" id="GO:0016747">
    <property type="term" value="F:acyltransferase activity, transferring groups other than amino-acyl groups"/>
    <property type="evidence" value="ECO:0007669"/>
    <property type="project" value="InterPro"/>
</dbReference>
<dbReference type="Pfam" id="PF13527">
    <property type="entry name" value="Acetyltransf_9"/>
    <property type="match status" value="1"/>
</dbReference>
<dbReference type="InterPro" id="IPR000182">
    <property type="entry name" value="GNAT_dom"/>
</dbReference>
<gene>
    <name evidence="2" type="ORF">MmiHf6_00490</name>
</gene>
<feature type="domain" description="N-acetyltransferase" evidence="1">
    <location>
        <begin position="1"/>
        <end position="162"/>
    </location>
</feature>
<dbReference type="GeneID" id="85194469"/>
<name>A0AA96UY55_9EURY</name>
<dbReference type="Proteomes" id="UP001302978">
    <property type="component" value="Chromosome"/>
</dbReference>
<dbReference type="CDD" id="cd04301">
    <property type="entry name" value="NAT_SF"/>
    <property type="match status" value="1"/>
</dbReference>
<dbReference type="InterPro" id="IPR016181">
    <property type="entry name" value="Acyl_CoA_acyltransferase"/>
</dbReference>
<keyword evidence="3" id="KW-1185">Reference proteome</keyword>
<reference evidence="2 3" key="1">
    <citation type="submission" date="2023-07" db="EMBL/GenBank/DDBJ databases">
        <title>Closed genoem sequence of Methanomicrococcus sp. Hf6.</title>
        <authorList>
            <person name="Poehlein A."/>
            <person name="Protasov E."/>
            <person name="Platt K."/>
            <person name="Reeh H."/>
            <person name="Daniel R."/>
            <person name="Brune A."/>
        </authorList>
    </citation>
    <scope>NUCLEOTIDE SEQUENCE [LARGE SCALE GENOMIC DNA]</scope>
    <source>
        <strain evidence="2 3">Hf6</strain>
    </source>
</reference>
<sequence>MIIRQETESDFSQIHEFVKTAFQTAYVSGGTEQDYVSKLRTGGNYIPELALVMEDENADNKLVGHIMLSKIAIHGVKSLPKNMFEILILAPVAIAEDCRNKGLGSDLIRESLKRAKTEGYAAVILVGDPKFYERLGFISAKNFKIQNKQNIPDENVLILELSPGILDGIEGTVDFD</sequence>
<dbReference type="RefSeq" id="WP_316557722.1">
    <property type="nucleotide sequence ID" value="NZ_CP131059.1"/>
</dbReference>
<evidence type="ECO:0000259" key="1">
    <source>
        <dbReference type="PROSITE" id="PS51186"/>
    </source>
</evidence>
<organism evidence="2 3">
    <name type="scientific">Methanimicrococcus hongohii</name>
    <dbReference type="NCBI Taxonomy" id="3028295"/>
    <lineage>
        <taxon>Archaea</taxon>
        <taxon>Methanobacteriati</taxon>
        <taxon>Methanobacteriota</taxon>
        <taxon>Stenosarchaea group</taxon>
        <taxon>Methanomicrobia</taxon>
        <taxon>Methanosarcinales</taxon>
        <taxon>Methanosarcinaceae</taxon>
        <taxon>Methanimicrococcus</taxon>
    </lineage>
</organism>
<proteinExistence type="predicted"/>
<protein>
    <recommendedName>
        <fullName evidence="1">N-acetyltransferase domain-containing protein</fullName>
    </recommendedName>
</protein>
<dbReference type="InterPro" id="IPR050276">
    <property type="entry name" value="MshD_Acetyltransferase"/>
</dbReference>
<dbReference type="Gene3D" id="3.40.630.30">
    <property type="match status" value="1"/>
</dbReference>
<dbReference type="PANTHER" id="PTHR43617">
    <property type="entry name" value="L-AMINO ACID N-ACETYLTRANSFERASE"/>
    <property type="match status" value="1"/>
</dbReference>